<dbReference type="InterPro" id="IPR029050">
    <property type="entry name" value="Immunoprotect_excell_Ig-like"/>
</dbReference>
<keyword evidence="3" id="KW-1133">Transmembrane helix</keyword>
<reference evidence="5 6" key="1">
    <citation type="submission" date="2017-02" db="EMBL/GenBank/DDBJ databases">
        <authorList>
            <person name="Peterson S.W."/>
        </authorList>
    </citation>
    <scope>NUCLEOTIDE SEQUENCE [LARGE SCALE GENOMIC DNA]</scope>
    <source>
        <strain evidence="5 6">ATCC BAA-1030</strain>
    </source>
</reference>
<evidence type="ECO:0000259" key="4">
    <source>
        <dbReference type="Pfam" id="PF16729"/>
    </source>
</evidence>
<dbReference type="RefSeq" id="WP_078808119.1">
    <property type="nucleotide sequence ID" value="NZ_FUXI01000030.1"/>
</dbReference>
<evidence type="ECO:0000256" key="3">
    <source>
        <dbReference type="SAM" id="Phobius"/>
    </source>
</evidence>
<dbReference type="InterPro" id="IPR031989">
    <property type="entry name" value="DUF5067"/>
</dbReference>
<keyword evidence="3" id="KW-0472">Membrane</keyword>
<proteinExistence type="predicted"/>
<gene>
    <name evidence="5" type="ORF">SAMN02745116_02213</name>
</gene>
<feature type="domain" description="DUF5067" evidence="4">
    <location>
        <begin position="162"/>
        <end position="293"/>
    </location>
</feature>
<keyword evidence="6" id="KW-1185">Reference proteome</keyword>
<accession>A0A1T4QJK3</accession>
<dbReference type="AlphaFoldDB" id="A0A1T4QJK3"/>
<feature type="transmembrane region" description="Helical" evidence="3">
    <location>
        <begin position="61"/>
        <end position="81"/>
    </location>
</feature>
<dbReference type="Gene3D" id="2.60.40.1240">
    <property type="match status" value="1"/>
</dbReference>
<dbReference type="EMBL" id="FUXI01000030">
    <property type="protein sequence ID" value="SKA03826.1"/>
    <property type="molecule type" value="Genomic_DNA"/>
</dbReference>
<evidence type="ECO:0000313" key="6">
    <source>
        <dbReference type="Proteomes" id="UP000190328"/>
    </source>
</evidence>
<feature type="transmembrane region" description="Helical" evidence="3">
    <location>
        <begin position="87"/>
        <end position="104"/>
    </location>
</feature>
<feature type="transmembrane region" description="Helical" evidence="3">
    <location>
        <begin position="116"/>
        <end position="135"/>
    </location>
</feature>
<keyword evidence="1" id="KW-0732">Signal</keyword>
<name>A0A1T4QJK3_9ENTE</name>
<evidence type="ECO:0000256" key="1">
    <source>
        <dbReference type="ARBA" id="ARBA00022729"/>
    </source>
</evidence>
<evidence type="ECO:0000256" key="2">
    <source>
        <dbReference type="SAM" id="MobiDB-lite"/>
    </source>
</evidence>
<dbReference type="STRING" id="263852.SAMN02745116_02213"/>
<dbReference type="OrthoDB" id="2190227at2"/>
<organism evidence="5 6">
    <name type="scientific">Pilibacter termitis</name>
    <dbReference type="NCBI Taxonomy" id="263852"/>
    <lineage>
        <taxon>Bacteria</taxon>
        <taxon>Bacillati</taxon>
        <taxon>Bacillota</taxon>
        <taxon>Bacilli</taxon>
        <taxon>Lactobacillales</taxon>
        <taxon>Enterococcaceae</taxon>
        <taxon>Pilibacter</taxon>
    </lineage>
</organism>
<evidence type="ECO:0000313" key="5">
    <source>
        <dbReference type="EMBL" id="SKA03826.1"/>
    </source>
</evidence>
<keyword evidence="3" id="KW-0812">Transmembrane</keyword>
<dbReference type="Pfam" id="PF16729">
    <property type="entry name" value="DUF5067"/>
    <property type="match status" value="1"/>
</dbReference>
<sequence length="310" mass="34486">MSREQEKEERRKRLAQLAGEEFAEKQVAQKKQEKSVKEVSENVEVASFKAKTNQERKGNSGFAITALVLGIIGVLGCLIPIVNNVSFIFGILAFIFGLIAILRAKKTNVKNGLGKAGFVLSIVTMIGVFASQALYSSVLEKASDEIEKNLSSVSDELPKTAQTTESSQEESEEYYFRDNVAQTEKAKIEIVNHEVLQPNTERNSGEKPLIVFTYKVTNTSGEDVKASWEWSSAFDAYQDNDPNRENKLEVSYIYGLFDDKYNQGNDTIKNGGTVEHQEGYELTDETTPVTLKCKATMFGDEIGSQDFAIK</sequence>
<dbReference type="Proteomes" id="UP000190328">
    <property type="component" value="Unassembled WGS sequence"/>
</dbReference>
<feature type="region of interest" description="Disordered" evidence="2">
    <location>
        <begin position="153"/>
        <end position="174"/>
    </location>
</feature>
<protein>
    <recommendedName>
        <fullName evidence="4">DUF5067 domain-containing protein</fullName>
    </recommendedName>
</protein>